<dbReference type="PRINTS" id="PR00947">
    <property type="entry name" value="CUTICLE"/>
</dbReference>
<sequence length="186" mass="20846">MFLKASIVVLLGVAVANAAVVPLLHHDDHGPAEYHFDYSVHDDHTGDIKQQHEERHGDKVTGQYSLIDADGYRRIVDYTSDKHTGFIANVHREPLKGFHVPTPVKKTVLVPVVKLIKSIPLAPVVHHIEPAHHVKAVHHVEPVHHVKLHHIVPEVHVLKPVLHVSKKSNNVHSHTSFKSGNVSYQY</sequence>
<dbReference type="PANTHER" id="PTHR12236">
    <property type="entry name" value="STRUCTURAL CONTITUENT OF CUTICLE"/>
    <property type="match status" value="1"/>
</dbReference>
<dbReference type="Proteomes" id="UP000075884">
    <property type="component" value="Unassembled WGS sequence"/>
</dbReference>
<reference evidence="4" key="2">
    <citation type="submission" date="2020-05" db="UniProtKB">
        <authorList>
            <consortium name="EnsemblMetazoa"/>
        </authorList>
    </citation>
    <scope>IDENTIFICATION</scope>
    <source>
        <strain evidence="4">WRAIR2</strain>
    </source>
</reference>
<evidence type="ECO:0000256" key="3">
    <source>
        <dbReference type="SAM" id="SignalP"/>
    </source>
</evidence>
<dbReference type="AlphaFoldDB" id="A0A182NYA9"/>
<keyword evidence="5" id="KW-1185">Reference proteome</keyword>
<evidence type="ECO:0000313" key="4">
    <source>
        <dbReference type="EnsemblMetazoa" id="ADIR014810-PA"/>
    </source>
</evidence>
<name>A0A182NYA9_9DIPT</name>
<organism evidence="4 5">
    <name type="scientific">Anopheles dirus</name>
    <dbReference type="NCBI Taxonomy" id="7168"/>
    <lineage>
        <taxon>Eukaryota</taxon>
        <taxon>Metazoa</taxon>
        <taxon>Ecdysozoa</taxon>
        <taxon>Arthropoda</taxon>
        <taxon>Hexapoda</taxon>
        <taxon>Insecta</taxon>
        <taxon>Pterygota</taxon>
        <taxon>Neoptera</taxon>
        <taxon>Endopterygota</taxon>
        <taxon>Diptera</taxon>
        <taxon>Nematocera</taxon>
        <taxon>Culicoidea</taxon>
        <taxon>Culicidae</taxon>
        <taxon>Anophelinae</taxon>
        <taxon>Anopheles</taxon>
    </lineage>
</organism>
<dbReference type="STRING" id="7168.A0A182NYA9"/>
<dbReference type="PROSITE" id="PS51155">
    <property type="entry name" value="CHIT_BIND_RR_2"/>
    <property type="match status" value="1"/>
</dbReference>
<dbReference type="InterPro" id="IPR051217">
    <property type="entry name" value="Insect_Cuticle_Struc_Prot"/>
</dbReference>
<dbReference type="PANTHER" id="PTHR12236:SF46">
    <property type="entry name" value="CUTICULAR PROTEIN 30B-RELATED"/>
    <property type="match status" value="1"/>
</dbReference>
<dbReference type="Pfam" id="PF00379">
    <property type="entry name" value="Chitin_bind_4"/>
    <property type="match status" value="1"/>
</dbReference>
<evidence type="ECO:0008006" key="6">
    <source>
        <dbReference type="Google" id="ProtNLM"/>
    </source>
</evidence>
<dbReference type="VEuPathDB" id="VectorBase:ADIR014810"/>
<feature type="signal peptide" evidence="3">
    <location>
        <begin position="1"/>
        <end position="18"/>
    </location>
</feature>
<dbReference type="InterPro" id="IPR000618">
    <property type="entry name" value="Insect_cuticle"/>
</dbReference>
<evidence type="ECO:0000313" key="5">
    <source>
        <dbReference type="Proteomes" id="UP000075884"/>
    </source>
</evidence>
<protein>
    <recommendedName>
        <fullName evidence="6">Pupal cuticle protein</fullName>
    </recommendedName>
</protein>
<dbReference type="GO" id="GO:0042302">
    <property type="term" value="F:structural constituent of cuticle"/>
    <property type="evidence" value="ECO:0007669"/>
    <property type="project" value="UniProtKB-UniRule"/>
</dbReference>
<evidence type="ECO:0000256" key="2">
    <source>
        <dbReference type="PROSITE-ProRule" id="PRU00497"/>
    </source>
</evidence>
<evidence type="ECO:0000256" key="1">
    <source>
        <dbReference type="ARBA" id="ARBA00022460"/>
    </source>
</evidence>
<dbReference type="EnsemblMetazoa" id="ADIR014810-RA">
    <property type="protein sequence ID" value="ADIR014810-PA"/>
    <property type="gene ID" value="ADIR014810"/>
</dbReference>
<dbReference type="GO" id="GO:0005615">
    <property type="term" value="C:extracellular space"/>
    <property type="evidence" value="ECO:0007669"/>
    <property type="project" value="TreeGrafter"/>
</dbReference>
<accession>A0A182NYA9</accession>
<dbReference type="GO" id="GO:0031012">
    <property type="term" value="C:extracellular matrix"/>
    <property type="evidence" value="ECO:0007669"/>
    <property type="project" value="TreeGrafter"/>
</dbReference>
<keyword evidence="3" id="KW-0732">Signal</keyword>
<keyword evidence="1 2" id="KW-0193">Cuticle</keyword>
<feature type="chain" id="PRO_5008130529" description="Pupal cuticle protein" evidence="3">
    <location>
        <begin position="19"/>
        <end position="186"/>
    </location>
</feature>
<proteinExistence type="predicted"/>
<reference evidence="5" key="1">
    <citation type="submission" date="2013-03" db="EMBL/GenBank/DDBJ databases">
        <title>The Genome Sequence of Anopheles dirus WRAIR2.</title>
        <authorList>
            <consortium name="The Broad Institute Genomics Platform"/>
            <person name="Neafsey D.E."/>
            <person name="Walton C."/>
            <person name="Walker B."/>
            <person name="Young S.K."/>
            <person name="Zeng Q."/>
            <person name="Gargeya S."/>
            <person name="Fitzgerald M."/>
            <person name="Haas B."/>
            <person name="Abouelleil A."/>
            <person name="Allen A.W."/>
            <person name="Alvarado L."/>
            <person name="Arachchi H.M."/>
            <person name="Berlin A.M."/>
            <person name="Chapman S.B."/>
            <person name="Gainer-Dewar J."/>
            <person name="Goldberg J."/>
            <person name="Griggs A."/>
            <person name="Gujja S."/>
            <person name="Hansen M."/>
            <person name="Howarth C."/>
            <person name="Imamovic A."/>
            <person name="Ireland A."/>
            <person name="Larimer J."/>
            <person name="McCowan C."/>
            <person name="Murphy C."/>
            <person name="Pearson M."/>
            <person name="Poon T.W."/>
            <person name="Priest M."/>
            <person name="Roberts A."/>
            <person name="Saif S."/>
            <person name="Shea T."/>
            <person name="Sisk P."/>
            <person name="Sykes S."/>
            <person name="Wortman J."/>
            <person name="Nusbaum C."/>
            <person name="Birren B."/>
        </authorList>
    </citation>
    <scope>NUCLEOTIDE SEQUENCE [LARGE SCALE GENOMIC DNA]</scope>
    <source>
        <strain evidence="5">WRAIR2</strain>
    </source>
</reference>